<dbReference type="GO" id="GO:0016251">
    <property type="term" value="F:RNA polymerase II general transcription initiation factor activity"/>
    <property type="evidence" value="ECO:0007669"/>
    <property type="project" value="TreeGrafter"/>
</dbReference>
<dbReference type="PANTHER" id="PTHR13218">
    <property type="entry name" value="TRANSCRIPTION INITIATION FACTOR TFIID SUBUNIT 11-RELATED"/>
    <property type="match status" value="1"/>
</dbReference>
<sequence length="134" mass="15181">MDLSFEDERRPEVMSARLATMSPEELDRYETYRRSHLPRIEVGKLLRDLIPAEHPVTPEMLVVVSGLAKLYVGDLVRIARENMRESGIDDAHPIPPQYYIVAARRLAREASPCVGDHARPRLTGPPVISNNELL</sequence>
<keyword evidence="4" id="KW-0804">Transcription</keyword>
<dbReference type="InterPro" id="IPR006809">
    <property type="entry name" value="TAFII28_dom"/>
</dbReference>
<dbReference type="GO" id="GO:0051123">
    <property type="term" value="P:RNA polymerase II preinitiation complex assembly"/>
    <property type="evidence" value="ECO:0007669"/>
    <property type="project" value="InterPro"/>
</dbReference>
<protein>
    <recommendedName>
        <fullName evidence="6">TAFII28-like protein domain-containing protein</fullName>
    </recommendedName>
</protein>
<evidence type="ECO:0000313" key="8">
    <source>
        <dbReference type="Proteomes" id="UP001230188"/>
    </source>
</evidence>
<proteinExistence type="inferred from homology"/>
<dbReference type="InterPro" id="IPR045127">
    <property type="entry name" value="TAF11-like"/>
</dbReference>
<feature type="domain" description="TAFII28-like protein" evidence="6">
    <location>
        <begin position="18"/>
        <end position="105"/>
    </location>
</feature>
<dbReference type="PANTHER" id="PTHR13218:SF8">
    <property type="entry name" value="TRANSCRIPTION INITIATION FACTOR TFIID SUBUNIT 11"/>
    <property type="match status" value="1"/>
</dbReference>
<evidence type="ECO:0000256" key="5">
    <source>
        <dbReference type="ARBA" id="ARBA00023242"/>
    </source>
</evidence>
<dbReference type="SUPFAM" id="SSF47113">
    <property type="entry name" value="Histone-fold"/>
    <property type="match status" value="1"/>
</dbReference>
<dbReference type="GO" id="GO:0005669">
    <property type="term" value="C:transcription factor TFIID complex"/>
    <property type="evidence" value="ECO:0007669"/>
    <property type="project" value="InterPro"/>
</dbReference>
<dbReference type="InterPro" id="IPR009072">
    <property type="entry name" value="Histone-fold"/>
</dbReference>
<keyword evidence="8" id="KW-1185">Reference proteome</keyword>
<evidence type="ECO:0000256" key="2">
    <source>
        <dbReference type="ARBA" id="ARBA00009788"/>
    </source>
</evidence>
<dbReference type="AlphaFoldDB" id="A0AAD7UP94"/>
<evidence type="ECO:0000256" key="1">
    <source>
        <dbReference type="ARBA" id="ARBA00004123"/>
    </source>
</evidence>
<dbReference type="Proteomes" id="UP001230188">
    <property type="component" value="Unassembled WGS sequence"/>
</dbReference>
<evidence type="ECO:0000256" key="4">
    <source>
        <dbReference type="ARBA" id="ARBA00023163"/>
    </source>
</evidence>
<dbReference type="Gene3D" id="1.10.20.10">
    <property type="entry name" value="Histone, subunit A"/>
    <property type="match status" value="1"/>
</dbReference>
<accession>A0AAD7UP94</accession>
<evidence type="ECO:0000313" key="7">
    <source>
        <dbReference type="EMBL" id="KAJ8614217.1"/>
    </source>
</evidence>
<dbReference type="GO" id="GO:0046982">
    <property type="term" value="F:protein heterodimerization activity"/>
    <property type="evidence" value="ECO:0007669"/>
    <property type="project" value="InterPro"/>
</dbReference>
<comment type="similarity">
    <text evidence="2">Belongs to the TAF11 family.</text>
</comment>
<comment type="caution">
    <text evidence="7">The sequence shown here is derived from an EMBL/GenBank/DDBJ whole genome shotgun (WGS) entry which is preliminary data.</text>
</comment>
<dbReference type="EMBL" id="JAQMWT010000009">
    <property type="protein sequence ID" value="KAJ8614217.1"/>
    <property type="molecule type" value="Genomic_DNA"/>
</dbReference>
<name>A0AAD7UP94_9STRA</name>
<comment type="subcellular location">
    <subcellularLocation>
        <location evidence="1">Nucleus</location>
    </subcellularLocation>
</comment>
<organism evidence="7 8">
    <name type="scientific">Chrysophaeum taylorii</name>
    <dbReference type="NCBI Taxonomy" id="2483200"/>
    <lineage>
        <taxon>Eukaryota</taxon>
        <taxon>Sar</taxon>
        <taxon>Stramenopiles</taxon>
        <taxon>Ochrophyta</taxon>
        <taxon>Pelagophyceae</taxon>
        <taxon>Pelagomonadales</taxon>
        <taxon>Pelagomonadaceae</taxon>
        <taxon>Chrysophaeum</taxon>
    </lineage>
</organism>
<dbReference type="Pfam" id="PF04719">
    <property type="entry name" value="TAFII28"/>
    <property type="match status" value="1"/>
</dbReference>
<keyword evidence="3" id="KW-0805">Transcription regulation</keyword>
<evidence type="ECO:0000259" key="6">
    <source>
        <dbReference type="Pfam" id="PF04719"/>
    </source>
</evidence>
<evidence type="ECO:0000256" key="3">
    <source>
        <dbReference type="ARBA" id="ARBA00023015"/>
    </source>
</evidence>
<dbReference type="CDD" id="cd08048">
    <property type="entry name" value="HFD_TAF11"/>
    <property type="match status" value="1"/>
</dbReference>
<reference evidence="7" key="1">
    <citation type="submission" date="2023-01" db="EMBL/GenBank/DDBJ databases">
        <title>Metagenome sequencing of chrysophaentin producing Chrysophaeum taylorii.</title>
        <authorList>
            <person name="Davison J."/>
            <person name="Bewley C."/>
        </authorList>
    </citation>
    <scope>NUCLEOTIDE SEQUENCE</scope>
    <source>
        <strain evidence="7">NIES-1699</strain>
    </source>
</reference>
<gene>
    <name evidence="7" type="ORF">CTAYLR_001126</name>
</gene>
<keyword evidence="5" id="KW-0539">Nucleus</keyword>